<evidence type="ECO:0000313" key="2">
    <source>
        <dbReference type="EMBL" id="MFA0567998.1"/>
    </source>
</evidence>
<dbReference type="Proteomes" id="UP001570417">
    <property type="component" value="Unassembled WGS sequence"/>
</dbReference>
<comment type="caution">
    <text evidence="2">The sequence shown here is derived from an EMBL/GenBank/DDBJ whole genome shotgun (WGS) entry which is preliminary data.</text>
</comment>
<gene>
    <name evidence="2" type="ORF">AB4566_06890</name>
</gene>
<keyword evidence="1" id="KW-0812">Transmembrane</keyword>
<organism evidence="2 3">
    <name type="scientific">Vibrio gallaecicus</name>
    <dbReference type="NCBI Taxonomy" id="552386"/>
    <lineage>
        <taxon>Bacteria</taxon>
        <taxon>Pseudomonadati</taxon>
        <taxon>Pseudomonadota</taxon>
        <taxon>Gammaproteobacteria</taxon>
        <taxon>Vibrionales</taxon>
        <taxon>Vibrionaceae</taxon>
        <taxon>Vibrio</taxon>
    </lineage>
</organism>
<protein>
    <submittedName>
        <fullName evidence="2">Uncharacterized protein</fullName>
    </submittedName>
</protein>
<keyword evidence="1" id="KW-1133">Transmembrane helix</keyword>
<name>A0ABV4N9G4_9VIBR</name>
<evidence type="ECO:0000313" key="3">
    <source>
        <dbReference type="Proteomes" id="UP001570417"/>
    </source>
</evidence>
<feature type="transmembrane region" description="Helical" evidence="1">
    <location>
        <begin position="24"/>
        <end position="42"/>
    </location>
</feature>
<keyword evidence="3" id="KW-1185">Reference proteome</keyword>
<reference evidence="2 3" key="1">
    <citation type="journal article" date="2024" name="ISME J.">
        <title>Tailless and filamentous prophages are predominant in marine Vibrio.</title>
        <authorList>
            <person name="Steensen K."/>
            <person name="Seneca J."/>
            <person name="Bartlau N."/>
            <person name="Yu X.A."/>
            <person name="Hussain F.A."/>
            <person name="Polz M.F."/>
        </authorList>
    </citation>
    <scope>NUCLEOTIDE SEQUENCE [LARGE SCALE GENOMIC DNA]</scope>
    <source>
        <strain evidence="2 3">10N.222.51.A1</strain>
    </source>
</reference>
<sequence>MKNPLLHFLSLLSTQPLLTQSRSFLLAILCPVPLLSFAWHLFTL</sequence>
<dbReference type="RefSeq" id="WP_257217114.1">
    <property type="nucleotide sequence ID" value="NZ_AP025491.1"/>
</dbReference>
<keyword evidence="1" id="KW-0472">Membrane</keyword>
<proteinExistence type="predicted"/>
<evidence type="ECO:0000256" key="1">
    <source>
        <dbReference type="SAM" id="Phobius"/>
    </source>
</evidence>
<dbReference type="EMBL" id="JBFRUW010000018">
    <property type="protein sequence ID" value="MFA0567998.1"/>
    <property type="molecule type" value="Genomic_DNA"/>
</dbReference>
<accession>A0ABV4N9G4</accession>